<feature type="transmembrane region" description="Helical" evidence="1">
    <location>
        <begin position="342"/>
        <end position="364"/>
    </location>
</feature>
<evidence type="ECO:0000256" key="1">
    <source>
        <dbReference type="SAM" id="Phobius"/>
    </source>
</evidence>
<dbReference type="EMBL" id="JBBMFC010000026">
    <property type="protein sequence ID" value="MEQ2579718.1"/>
    <property type="molecule type" value="Genomic_DNA"/>
</dbReference>
<organism evidence="2 3">
    <name type="scientific">Hominiventricola aquisgranensis</name>
    <dbReference type="NCBI Taxonomy" id="3133164"/>
    <lineage>
        <taxon>Bacteria</taxon>
        <taxon>Bacillati</taxon>
        <taxon>Bacillota</taxon>
        <taxon>Clostridia</taxon>
        <taxon>Lachnospirales</taxon>
        <taxon>Lachnospiraceae</taxon>
        <taxon>Hominiventricola</taxon>
    </lineage>
</organism>
<comment type="caution">
    <text evidence="2">The sequence shown here is derived from an EMBL/GenBank/DDBJ whole genome shotgun (WGS) entry which is preliminary data.</text>
</comment>
<proteinExistence type="predicted"/>
<gene>
    <name evidence="2" type="ORF">WMO62_12945</name>
</gene>
<feature type="transmembrane region" description="Helical" evidence="1">
    <location>
        <begin position="154"/>
        <end position="178"/>
    </location>
</feature>
<keyword evidence="3" id="KW-1185">Reference proteome</keyword>
<evidence type="ECO:0000313" key="3">
    <source>
        <dbReference type="Proteomes" id="UP001470288"/>
    </source>
</evidence>
<feature type="transmembrane region" description="Helical" evidence="1">
    <location>
        <begin position="107"/>
        <end position="126"/>
    </location>
</feature>
<evidence type="ECO:0008006" key="4">
    <source>
        <dbReference type="Google" id="ProtNLM"/>
    </source>
</evidence>
<feature type="transmembrane region" description="Helical" evidence="1">
    <location>
        <begin position="249"/>
        <end position="267"/>
    </location>
</feature>
<protein>
    <recommendedName>
        <fullName evidence="4">Gpi18-like mannosyltransferase</fullName>
    </recommendedName>
</protein>
<keyword evidence="1" id="KW-1133">Transmembrane helix</keyword>
<keyword evidence="1" id="KW-0812">Transmembrane</keyword>
<feature type="transmembrane region" description="Helical" evidence="1">
    <location>
        <begin position="187"/>
        <end position="205"/>
    </location>
</feature>
<feature type="transmembrane region" description="Helical" evidence="1">
    <location>
        <begin position="276"/>
        <end position="292"/>
    </location>
</feature>
<evidence type="ECO:0000313" key="2">
    <source>
        <dbReference type="EMBL" id="MEQ2579718.1"/>
    </source>
</evidence>
<reference evidence="2 3" key="1">
    <citation type="submission" date="2024-03" db="EMBL/GenBank/DDBJ databases">
        <title>Human intestinal bacterial collection.</title>
        <authorList>
            <person name="Pauvert C."/>
            <person name="Hitch T.C.A."/>
            <person name="Clavel T."/>
        </authorList>
    </citation>
    <scope>NUCLEOTIDE SEQUENCE [LARGE SCALE GENOMIC DNA]</scope>
    <source>
        <strain evidence="2 3">CLA-AA-H78B</strain>
    </source>
</reference>
<dbReference type="RefSeq" id="WP_349144897.1">
    <property type="nucleotide sequence ID" value="NZ_JBBMFC010000026.1"/>
</dbReference>
<name>A0ABV1I496_9FIRM</name>
<sequence length="395" mass="45063">MSDVVLLAAITVLAVWVRTAVRSFVAQDWTDYWSLWLEELRAGGFKALAGNFYDYAPPVMYLLYLITLLPINSMTAFKAFCCMLDFVGAGLIGNMVTDCTGSKKRGMLAYGVFLFLPTVILNAAVWSQCDIIYTLLILECVNCLMKNKKWAGMWFYGAAFAVKLQTLFIFPFLVILWVRRKVDLKHFVTIPIMYLVGIFPAWLAGRPFMELLGIYAFQGGKDRWSLSIKFPNIYQIIGNNFFLDEYVKAGMLLILGILMLVMCYMAYQKVRITKEFVILLVVFFGMLTTYFIPHMHERYLYLTDAFLLIYTLIRVRRFPLFVTASFLTVVGYGQYLTKQAPLVSYGALAFIQLALLVLISLDVYRYLHDPANVLEGGTLESDRIEGERTEGRAGL</sequence>
<feature type="transmembrane region" description="Helical" evidence="1">
    <location>
        <begin position="318"/>
        <end position="336"/>
    </location>
</feature>
<dbReference type="Proteomes" id="UP001470288">
    <property type="component" value="Unassembled WGS sequence"/>
</dbReference>
<keyword evidence="1" id="KW-0472">Membrane</keyword>
<feature type="transmembrane region" description="Helical" evidence="1">
    <location>
        <begin position="61"/>
        <end position="87"/>
    </location>
</feature>
<accession>A0ABV1I496</accession>